<dbReference type="NCBIfam" id="NF001453">
    <property type="entry name" value="PRK00312.1"/>
    <property type="match status" value="1"/>
</dbReference>
<reference evidence="8 9" key="1">
    <citation type="submission" date="2017-11" db="EMBL/GenBank/DDBJ databases">
        <title>Sphingomonas oleivorans sp. nov., isolated from oil-contaminated soil.</title>
        <authorList>
            <person name="Wang L."/>
            <person name="Chen L."/>
        </authorList>
    </citation>
    <scope>NUCLEOTIDE SEQUENCE [LARGE SCALE GENOMIC DNA]</scope>
    <source>
        <strain evidence="8 9">K101</strain>
    </source>
</reference>
<dbReference type="Pfam" id="PF01135">
    <property type="entry name" value="PCMT"/>
    <property type="match status" value="1"/>
</dbReference>
<accession>A0A2T4HLK3</accession>
<evidence type="ECO:0000313" key="8">
    <source>
        <dbReference type="EMBL" id="PTD16656.1"/>
    </source>
</evidence>
<evidence type="ECO:0000256" key="1">
    <source>
        <dbReference type="ARBA" id="ARBA00004496"/>
    </source>
</evidence>
<keyword evidence="5 7" id="KW-0808">Transferase</keyword>
<dbReference type="Proteomes" id="UP000241206">
    <property type="component" value="Unassembled WGS sequence"/>
</dbReference>
<dbReference type="NCBIfam" id="TIGR00080">
    <property type="entry name" value="pimt"/>
    <property type="match status" value="1"/>
</dbReference>
<dbReference type="Gene3D" id="3.40.50.150">
    <property type="entry name" value="Vaccinia Virus protein VP39"/>
    <property type="match status" value="1"/>
</dbReference>
<dbReference type="GO" id="GO:0004719">
    <property type="term" value="F:protein-L-isoaspartate (D-aspartate) O-methyltransferase activity"/>
    <property type="evidence" value="ECO:0007669"/>
    <property type="project" value="UniProtKB-UniRule"/>
</dbReference>
<dbReference type="GO" id="GO:0005737">
    <property type="term" value="C:cytoplasm"/>
    <property type="evidence" value="ECO:0007669"/>
    <property type="project" value="UniProtKB-SubCell"/>
</dbReference>
<gene>
    <name evidence="7" type="primary">pcm</name>
    <name evidence="8" type="ORF">CV103_20415</name>
</gene>
<comment type="function">
    <text evidence="7">Catalyzes the methyl esterification of L-isoaspartyl residues in peptides and proteins that result from spontaneous decomposition of normal L-aspartyl and L-asparaginyl residues. It plays a role in the repair and/or degradation of damaged proteins.</text>
</comment>
<dbReference type="GO" id="GO:0032259">
    <property type="term" value="P:methylation"/>
    <property type="evidence" value="ECO:0007669"/>
    <property type="project" value="UniProtKB-KW"/>
</dbReference>
<evidence type="ECO:0000256" key="6">
    <source>
        <dbReference type="ARBA" id="ARBA00022691"/>
    </source>
</evidence>
<evidence type="ECO:0000256" key="5">
    <source>
        <dbReference type="ARBA" id="ARBA00022679"/>
    </source>
</evidence>
<dbReference type="CDD" id="cd02440">
    <property type="entry name" value="AdoMet_MTases"/>
    <property type="match status" value="1"/>
</dbReference>
<dbReference type="InterPro" id="IPR029063">
    <property type="entry name" value="SAM-dependent_MTases_sf"/>
</dbReference>
<dbReference type="PANTHER" id="PTHR11579">
    <property type="entry name" value="PROTEIN-L-ISOASPARTATE O-METHYLTRANSFERASE"/>
    <property type="match status" value="1"/>
</dbReference>
<sequence length="202" mass="21267">MVDNQIIARGISDPRVIDAMLQVPRELFVPEAARALAYSDQPLAIGEGQTISQPYIVALMIEAAAIGPEDHVLEIGAGSGYAAAVMGRIARTVHAVERLPALARAAGERMRALGIDNVTIIAADGTRGWRAHAPYDAILVPAAAAALPPELPDQLAPRGRLVLPLGPASQQRLIRLTRREDGGLAEADLGDVRFVPLIAADG</sequence>
<organism evidence="8 9">
    <name type="scientific">Edaphosphingomonas fennica</name>
    <dbReference type="NCBI Taxonomy" id="114404"/>
    <lineage>
        <taxon>Bacteria</taxon>
        <taxon>Pseudomonadati</taxon>
        <taxon>Pseudomonadota</taxon>
        <taxon>Alphaproteobacteria</taxon>
        <taxon>Sphingomonadales</taxon>
        <taxon>Rhizorhabdaceae</taxon>
        <taxon>Edaphosphingomonas</taxon>
    </lineage>
</organism>
<dbReference type="FunFam" id="3.40.50.150:FF:000010">
    <property type="entry name" value="Protein-L-isoaspartate O-methyltransferase"/>
    <property type="match status" value="1"/>
</dbReference>
<dbReference type="SUPFAM" id="SSF53335">
    <property type="entry name" value="S-adenosyl-L-methionine-dependent methyltransferases"/>
    <property type="match status" value="1"/>
</dbReference>
<keyword evidence="6 7" id="KW-0949">S-adenosyl-L-methionine</keyword>
<comment type="subcellular location">
    <subcellularLocation>
        <location evidence="1 7">Cytoplasm</location>
    </subcellularLocation>
</comment>
<keyword evidence="4 7" id="KW-0489">Methyltransferase</keyword>
<dbReference type="AlphaFoldDB" id="A0A2T4HLK3"/>
<protein>
    <recommendedName>
        <fullName evidence="7">Protein-L-isoaspartate O-methyltransferase</fullName>
        <ecNumber evidence="7">2.1.1.77</ecNumber>
    </recommendedName>
    <alternativeName>
        <fullName evidence="7">L-isoaspartyl protein carboxyl methyltransferase</fullName>
    </alternativeName>
    <alternativeName>
        <fullName evidence="7">Protein L-isoaspartyl methyltransferase</fullName>
    </alternativeName>
    <alternativeName>
        <fullName evidence="7">Protein-beta-aspartate methyltransferase</fullName>
        <shortName evidence="7">PIMT</shortName>
    </alternativeName>
</protein>
<evidence type="ECO:0000313" key="9">
    <source>
        <dbReference type="Proteomes" id="UP000241206"/>
    </source>
</evidence>
<dbReference type="InterPro" id="IPR000682">
    <property type="entry name" value="PCMT"/>
</dbReference>
<evidence type="ECO:0000256" key="2">
    <source>
        <dbReference type="ARBA" id="ARBA00005369"/>
    </source>
</evidence>
<name>A0A2T4HLK3_9SPHN</name>
<dbReference type="PANTHER" id="PTHR11579:SF0">
    <property type="entry name" value="PROTEIN-L-ISOASPARTATE(D-ASPARTATE) O-METHYLTRANSFERASE"/>
    <property type="match status" value="1"/>
</dbReference>
<comment type="similarity">
    <text evidence="2 7">Belongs to the methyltransferase superfamily. L-isoaspartyl/D-aspartyl protein methyltransferase family.</text>
</comment>
<dbReference type="PROSITE" id="PS01279">
    <property type="entry name" value="PCMT"/>
    <property type="match status" value="1"/>
</dbReference>
<proteinExistence type="inferred from homology"/>
<dbReference type="HAMAP" id="MF_00090">
    <property type="entry name" value="PIMT"/>
    <property type="match status" value="1"/>
</dbReference>
<evidence type="ECO:0000256" key="7">
    <source>
        <dbReference type="HAMAP-Rule" id="MF_00090"/>
    </source>
</evidence>
<dbReference type="GO" id="GO:0030091">
    <property type="term" value="P:protein repair"/>
    <property type="evidence" value="ECO:0007669"/>
    <property type="project" value="UniProtKB-UniRule"/>
</dbReference>
<feature type="active site" evidence="7">
    <location>
        <position position="52"/>
    </location>
</feature>
<dbReference type="EC" id="2.1.1.77" evidence="7"/>
<comment type="catalytic activity">
    <reaction evidence="7">
        <text>[protein]-L-isoaspartate + S-adenosyl-L-methionine = [protein]-L-isoaspartate alpha-methyl ester + S-adenosyl-L-homocysteine</text>
        <dbReference type="Rhea" id="RHEA:12705"/>
        <dbReference type="Rhea" id="RHEA-COMP:12143"/>
        <dbReference type="Rhea" id="RHEA-COMP:12144"/>
        <dbReference type="ChEBI" id="CHEBI:57856"/>
        <dbReference type="ChEBI" id="CHEBI:59789"/>
        <dbReference type="ChEBI" id="CHEBI:90596"/>
        <dbReference type="ChEBI" id="CHEBI:90598"/>
        <dbReference type="EC" id="2.1.1.77"/>
    </reaction>
</comment>
<evidence type="ECO:0000256" key="4">
    <source>
        <dbReference type="ARBA" id="ARBA00022603"/>
    </source>
</evidence>
<keyword evidence="3 7" id="KW-0963">Cytoplasm</keyword>
<comment type="caution">
    <text evidence="8">The sequence shown here is derived from an EMBL/GenBank/DDBJ whole genome shotgun (WGS) entry which is preliminary data.</text>
</comment>
<dbReference type="EMBL" id="PHHF01000081">
    <property type="protein sequence ID" value="PTD16656.1"/>
    <property type="molecule type" value="Genomic_DNA"/>
</dbReference>
<keyword evidence="9" id="KW-1185">Reference proteome</keyword>
<evidence type="ECO:0000256" key="3">
    <source>
        <dbReference type="ARBA" id="ARBA00022490"/>
    </source>
</evidence>